<dbReference type="GO" id="GO:0009688">
    <property type="term" value="P:abscisic acid biosynthetic process"/>
    <property type="evidence" value="ECO:0007669"/>
    <property type="project" value="UniProtKB-ARBA"/>
</dbReference>
<dbReference type="Pfam" id="PF13561">
    <property type="entry name" value="adh_short_C2"/>
    <property type="match status" value="1"/>
</dbReference>
<dbReference type="AlphaFoldDB" id="A0A2J6QJ46"/>
<dbReference type="SMART" id="SM00822">
    <property type="entry name" value="PKS_KR"/>
    <property type="match status" value="1"/>
</dbReference>
<name>A0A2J6QJ46_9HELO</name>
<proteinExistence type="inferred from homology"/>
<dbReference type="Proteomes" id="UP000235672">
    <property type="component" value="Unassembled WGS sequence"/>
</dbReference>
<dbReference type="STRING" id="1745343.A0A2J6QJ46"/>
<keyword evidence="3" id="KW-0560">Oxidoreductase</keyword>
<feature type="domain" description="Ketoreductase" evidence="4">
    <location>
        <begin position="18"/>
        <end position="194"/>
    </location>
</feature>
<protein>
    <submittedName>
        <fullName evidence="5">Putative versicolorin reductase</fullName>
    </submittedName>
</protein>
<organism evidence="5 6">
    <name type="scientific">Hyaloscypha hepaticicola</name>
    <dbReference type="NCBI Taxonomy" id="2082293"/>
    <lineage>
        <taxon>Eukaryota</taxon>
        <taxon>Fungi</taxon>
        <taxon>Dikarya</taxon>
        <taxon>Ascomycota</taxon>
        <taxon>Pezizomycotina</taxon>
        <taxon>Leotiomycetes</taxon>
        <taxon>Helotiales</taxon>
        <taxon>Hyaloscyphaceae</taxon>
        <taxon>Hyaloscypha</taxon>
    </lineage>
</organism>
<accession>A0A2J6QJ46</accession>
<dbReference type="PRINTS" id="PR00081">
    <property type="entry name" value="GDHRDH"/>
</dbReference>
<evidence type="ECO:0000256" key="1">
    <source>
        <dbReference type="ARBA" id="ARBA00006484"/>
    </source>
</evidence>
<dbReference type="GO" id="GO:0016491">
    <property type="term" value="F:oxidoreductase activity"/>
    <property type="evidence" value="ECO:0007669"/>
    <property type="project" value="UniProtKB-KW"/>
</dbReference>
<dbReference type="OrthoDB" id="47007at2759"/>
<evidence type="ECO:0000313" key="6">
    <source>
        <dbReference type="Proteomes" id="UP000235672"/>
    </source>
</evidence>
<evidence type="ECO:0000259" key="4">
    <source>
        <dbReference type="SMART" id="SM00822"/>
    </source>
</evidence>
<dbReference type="PANTHER" id="PTHR43639">
    <property type="entry name" value="OXIDOREDUCTASE, SHORT-CHAIN DEHYDROGENASE/REDUCTASE FAMILY (AFU_ORTHOLOGUE AFUA_5G02870)"/>
    <property type="match status" value="1"/>
</dbReference>
<reference evidence="5 6" key="1">
    <citation type="submission" date="2016-05" db="EMBL/GenBank/DDBJ databases">
        <title>A degradative enzymes factory behind the ericoid mycorrhizal symbiosis.</title>
        <authorList>
            <consortium name="DOE Joint Genome Institute"/>
            <person name="Martino E."/>
            <person name="Morin E."/>
            <person name="Grelet G."/>
            <person name="Kuo A."/>
            <person name="Kohler A."/>
            <person name="Daghino S."/>
            <person name="Barry K."/>
            <person name="Choi C."/>
            <person name="Cichocki N."/>
            <person name="Clum A."/>
            <person name="Copeland A."/>
            <person name="Hainaut M."/>
            <person name="Haridas S."/>
            <person name="Labutti K."/>
            <person name="Lindquist E."/>
            <person name="Lipzen A."/>
            <person name="Khouja H.-R."/>
            <person name="Murat C."/>
            <person name="Ohm R."/>
            <person name="Olson A."/>
            <person name="Spatafora J."/>
            <person name="Veneault-Fourrey C."/>
            <person name="Henrissat B."/>
            <person name="Grigoriev I."/>
            <person name="Martin F."/>
            <person name="Perotto S."/>
        </authorList>
    </citation>
    <scope>NUCLEOTIDE SEQUENCE [LARGE SCALE GENOMIC DNA]</scope>
    <source>
        <strain evidence="5 6">UAMH 7357</strain>
    </source>
</reference>
<evidence type="ECO:0000256" key="3">
    <source>
        <dbReference type="ARBA" id="ARBA00023002"/>
    </source>
</evidence>
<dbReference type="SUPFAM" id="SSF51735">
    <property type="entry name" value="NAD(P)-binding Rossmann-fold domains"/>
    <property type="match status" value="1"/>
</dbReference>
<dbReference type="PRINTS" id="PR00080">
    <property type="entry name" value="SDRFAMILY"/>
</dbReference>
<gene>
    <name evidence="5" type="ORF">NA56DRAFT_668146</name>
</gene>
<dbReference type="PANTHER" id="PTHR43639:SF1">
    <property type="entry name" value="SHORT-CHAIN DEHYDROGENASE_REDUCTASE FAMILY PROTEIN"/>
    <property type="match status" value="1"/>
</dbReference>
<keyword evidence="6" id="KW-1185">Reference proteome</keyword>
<evidence type="ECO:0000313" key="5">
    <source>
        <dbReference type="EMBL" id="PMD26278.1"/>
    </source>
</evidence>
<dbReference type="InterPro" id="IPR002347">
    <property type="entry name" value="SDR_fam"/>
</dbReference>
<dbReference type="EMBL" id="KZ613468">
    <property type="protein sequence ID" value="PMD26278.1"/>
    <property type="molecule type" value="Genomic_DNA"/>
</dbReference>
<dbReference type="InterPro" id="IPR036291">
    <property type="entry name" value="NAD(P)-bd_dom_sf"/>
</dbReference>
<evidence type="ECO:0000256" key="2">
    <source>
        <dbReference type="ARBA" id="ARBA00022857"/>
    </source>
</evidence>
<dbReference type="Gene3D" id="3.40.50.720">
    <property type="entry name" value="NAD(P)-binding Rossmann-like Domain"/>
    <property type="match status" value="1"/>
</dbReference>
<dbReference type="FunFam" id="3.40.50.720:FF:000084">
    <property type="entry name" value="Short-chain dehydrogenase reductase"/>
    <property type="match status" value="1"/>
</dbReference>
<keyword evidence="2" id="KW-0521">NADP</keyword>
<dbReference type="InterPro" id="IPR057326">
    <property type="entry name" value="KR_dom"/>
</dbReference>
<comment type="similarity">
    <text evidence="1">Belongs to the short-chain dehydrogenases/reductases (SDR) family.</text>
</comment>
<sequence length="268" mass="28481">MGSIEPTNQSGYGSLSGKVALVTGSGRGIGRGIALELAKRGASVVVNYANSSKPAHEAVREIESTGTQAIAVQGDMTKVAEIRRVFKEAIDHFGRLDIVMSNSGTESFKREEDVTEEDYDRVFALNTRAQFFVAQEALKTLQHGGRIILMSSVAATMPNHALYAGSKAAVEGFVRSFSVDCGPKSITVNGIAPGGVKTDMFDENSWHYVPGGYKGMPLDRIEAGLANMCPLKRVAVPADIGRVVAFLASEEGEWINGQIIKLSGGSVA</sequence>